<reference evidence="2" key="1">
    <citation type="journal article" date="2023" name="Mol. Phylogenet. Evol.">
        <title>Genome-scale phylogeny and comparative genomics of the fungal order Sordariales.</title>
        <authorList>
            <person name="Hensen N."/>
            <person name="Bonometti L."/>
            <person name="Westerberg I."/>
            <person name="Brannstrom I.O."/>
            <person name="Guillou S."/>
            <person name="Cros-Aarteil S."/>
            <person name="Calhoun S."/>
            <person name="Haridas S."/>
            <person name="Kuo A."/>
            <person name="Mondo S."/>
            <person name="Pangilinan J."/>
            <person name="Riley R."/>
            <person name="LaButti K."/>
            <person name="Andreopoulos B."/>
            <person name="Lipzen A."/>
            <person name="Chen C."/>
            <person name="Yan M."/>
            <person name="Daum C."/>
            <person name="Ng V."/>
            <person name="Clum A."/>
            <person name="Steindorff A."/>
            <person name="Ohm R.A."/>
            <person name="Martin F."/>
            <person name="Silar P."/>
            <person name="Natvig D.O."/>
            <person name="Lalanne C."/>
            <person name="Gautier V."/>
            <person name="Ament-Velasquez S.L."/>
            <person name="Kruys A."/>
            <person name="Hutchinson M.I."/>
            <person name="Powell A.J."/>
            <person name="Barry K."/>
            <person name="Miller A.N."/>
            <person name="Grigoriev I.V."/>
            <person name="Debuchy R."/>
            <person name="Gladieux P."/>
            <person name="Hiltunen Thoren M."/>
            <person name="Johannesson H."/>
        </authorList>
    </citation>
    <scope>NUCLEOTIDE SEQUENCE</scope>
    <source>
        <strain evidence="2">CBS 232.78</strain>
    </source>
</reference>
<name>A0AAE0K1I4_9PEZI</name>
<organism evidence="2 3">
    <name type="scientific">Podospora didyma</name>
    <dbReference type="NCBI Taxonomy" id="330526"/>
    <lineage>
        <taxon>Eukaryota</taxon>
        <taxon>Fungi</taxon>
        <taxon>Dikarya</taxon>
        <taxon>Ascomycota</taxon>
        <taxon>Pezizomycotina</taxon>
        <taxon>Sordariomycetes</taxon>
        <taxon>Sordariomycetidae</taxon>
        <taxon>Sordariales</taxon>
        <taxon>Podosporaceae</taxon>
        <taxon>Podospora</taxon>
    </lineage>
</organism>
<feature type="region of interest" description="Disordered" evidence="1">
    <location>
        <begin position="131"/>
        <end position="152"/>
    </location>
</feature>
<dbReference type="Proteomes" id="UP001285441">
    <property type="component" value="Unassembled WGS sequence"/>
</dbReference>
<dbReference type="CDD" id="cd10170">
    <property type="entry name" value="ASKHA_NBD_HSP70"/>
    <property type="match status" value="1"/>
</dbReference>
<dbReference type="Gene3D" id="3.30.420.40">
    <property type="match status" value="2"/>
</dbReference>
<dbReference type="SUPFAM" id="SSF53067">
    <property type="entry name" value="Actin-like ATPase domain"/>
    <property type="match status" value="2"/>
</dbReference>
<sequence>MSATVAAPRKALRPPAVKKTSASGAFSWLAEASADTSTTTFSATSLEASTSTQGSASVAIPALASHAGMELTALSAETVEASKTSKTISSSGELGVSGLTQAASPSLNVAKNSFHSSTVVVGMPRNTIPSGTPSISYGSSGKSRATGTGASMPAFRGSVVRTKFGGQRKFDPAKDRLIIGVDFGTTYTGIAYGFTSDPSTVTVIKKWPGHAVRGRNDIDKIPTVIKYGDMKDDDPETITFEWGHSVRGDAKDVIRGFKLDLDPGKRKFYTPAGGIDAGVNMVHSHEQTMAEELGRIFKSTVDIVADFIGAVYEHALTKIREKELPIVVNTIKKQFVLTVPAIWSDIAKNATLRAARNAHQDILVNPEDLVTEPEAAALYTFQSYLKRGLGSSVNRGDTFVLCDAGGGTVDLISYKVAAVKPRLQLKEVVKATGGAVGSMMINIGFERHLHTILGEEVMAKLKADGGAAFNAIMQDFDQKVKPNFSSAEEWDDDGQNDRIDLPGVEIEDNEANNVRENTLVVTGDVLESIFNPRVEDIEKLVQEQIDKVVRKTLRNPTAIFLVGGFGSSPYLSRRLQEMTKTIPIIRPEEAWSAVVRGAVLYKMPGTVEVVSSCAPTNLGVRALVPYDEDEHPDSAANHKIVDEIEGIERIPKMMWYIYKDDELKRNNAIRFPFFRDIPFDYKPEHLVFEDELEESDEDVPPVFPWENQGVKRKVVLTSDLRGLSADDLEKNEGPDGSRYYSVHYNLVVSIGSAGMEFSVESEGKKFSVTDVDY</sequence>
<proteinExistence type="predicted"/>
<dbReference type="PANTHER" id="PTHR14187:SF5">
    <property type="entry name" value="HEAT SHOCK 70 KDA PROTEIN 12A"/>
    <property type="match status" value="1"/>
</dbReference>
<protein>
    <submittedName>
        <fullName evidence="2">Uncharacterized protein</fullName>
    </submittedName>
</protein>
<reference evidence="2" key="2">
    <citation type="submission" date="2023-06" db="EMBL/GenBank/DDBJ databases">
        <authorList>
            <consortium name="Lawrence Berkeley National Laboratory"/>
            <person name="Haridas S."/>
            <person name="Hensen N."/>
            <person name="Bonometti L."/>
            <person name="Westerberg I."/>
            <person name="Brannstrom I.O."/>
            <person name="Guillou S."/>
            <person name="Cros-Aarteil S."/>
            <person name="Calhoun S."/>
            <person name="Kuo A."/>
            <person name="Mondo S."/>
            <person name="Pangilinan J."/>
            <person name="Riley R."/>
            <person name="LaButti K."/>
            <person name="Andreopoulos B."/>
            <person name="Lipzen A."/>
            <person name="Chen C."/>
            <person name="Yanf M."/>
            <person name="Daum C."/>
            <person name="Ng V."/>
            <person name="Clum A."/>
            <person name="Steindorff A."/>
            <person name="Ohm R."/>
            <person name="Martin F."/>
            <person name="Silar P."/>
            <person name="Natvig D."/>
            <person name="Lalanne C."/>
            <person name="Gautier V."/>
            <person name="Ament-velasquez S.L."/>
            <person name="Kruys A."/>
            <person name="Hutchinson M.I."/>
            <person name="Powell A.J."/>
            <person name="Barry K."/>
            <person name="Miller A.N."/>
            <person name="Grigoriev I.V."/>
            <person name="Debuchy R."/>
            <person name="Gladieux P."/>
            <person name="Thoren M.H."/>
            <person name="Johannesson H."/>
        </authorList>
    </citation>
    <scope>NUCLEOTIDE SEQUENCE</scope>
    <source>
        <strain evidence="2">CBS 232.78</strain>
    </source>
</reference>
<evidence type="ECO:0000313" key="3">
    <source>
        <dbReference type="Proteomes" id="UP001285441"/>
    </source>
</evidence>
<comment type="caution">
    <text evidence="2">The sequence shown here is derived from an EMBL/GenBank/DDBJ whole genome shotgun (WGS) entry which is preliminary data.</text>
</comment>
<dbReference type="InterPro" id="IPR043129">
    <property type="entry name" value="ATPase_NBD"/>
</dbReference>
<gene>
    <name evidence="2" type="ORF">B0H63DRAFT_488251</name>
</gene>
<keyword evidence="3" id="KW-1185">Reference proteome</keyword>
<evidence type="ECO:0000313" key="2">
    <source>
        <dbReference type="EMBL" id="KAK3368319.1"/>
    </source>
</evidence>
<dbReference type="PRINTS" id="PR00301">
    <property type="entry name" value="HEATSHOCK70"/>
</dbReference>
<evidence type="ECO:0000256" key="1">
    <source>
        <dbReference type="SAM" id="MobiDB-lite"/>
    </source>
</evidence>
<dbReference type="AlphaFoldDB" id="A0AAE0K1I4"/>
<dbReference type="Gene3D" id="3.90.640.10">
    <property type="entry name" value="Actin, Chain A, domain 4"/>
    <property type="match status" value="1"/>
</dbReference>
<dbReference type="PANTHER" id="PTHR14187">
    <property type="entry name" value="ALPHA KINASE/ELONGATION FACTOR 2 KINASE"/>
    <property type="match status" value="1"/>
</dbReference>
<feature type="compositionally biased region" description="Polar residues" evidence="1">
    <location>
        <begin position="131"/>
        <end position="149"/>
    </location>
</feature>
<dbReference type="EMBL" id="JAULSW010000010">
    <property type="protein sequence ID" value="KAK3368319.1"/>
    <property type="molecule type" value="Genomic_DNA"/>
</dbReference>
<accession>A0AAE0K1I4</accession>